<name>A0A6B9FK39_9HYPH</name>
<dbReference type="KEGG" id="mmes:MMSR116_10905"/>
<evidence type="ECO:0000313" key="2">
    <source>
        <dbReference type="EMBL" id="QGY02329.1"/>
    </source>
</evidence>
<dbReference type="EMBL" id="CP043538">
    <property type="protein sequence ID" value="QGY02329.1"/>
    <property type="molecule type" value="Genomic_DNA"/>
</dbReference>
<dbReference type="Proteomes" id="UP000012488">
    <property type="component" value="Chromosome"/>
</dbReference>
<dbReference type="AlphaFoldDB" id="A0A6B9FK39"/>
<reference evidence="2 3" key="2">
    <citation type="journal article" date="2013" name="Genome Announc.">
        <title>Draft Genome Sequence of Methylobacterium mesophilicum Strain SR1.6/6, Isolated from Citrus sinensis.</title>
        <authorList>
            <person name="Marinho Almeida D."/>
            <person name="Dini-Andreote F."/>
            <person name="Camargo Neves A.A."/>
            <person name="Juca Ramos R.T."/>
            <person name="Andreote F.D."/>
            <person name="Carneiro A.R."/>
            <person name="Oliveira de Souza Lima A."/>
            <person name="Caracciolo Gomes de Sa P.H."/>
            <person name="Ribeiro Barbosa M.S."/>
            <person name="Araujo W.L."/>
            <person name="Silva A."/>
        </authorList>
    </citation>
    <scope>NUCLEOTIDE SEQUENCE [LARGE SCALE GENOMIC DNA]</scope>
    <source>
        <strain evidence="2 3">SR1.6/6</strain>
    </source>
</reference>
<dbReference type="RefSeq" id="WP_158168804.1">
    <property type="nucleotide sequence ID" value="NZ_CP043538.1"/>
</dbReference>
<evidence type="ECO:0000313" key="3">
    <source>
        <dbReference type="Proteomes" id="UP000012488"/>
    </source>
</evidence>
<protein>
    <submittedName>
        <fullName evidence="2">Uncharacterized protein</fullName>
    </submittedName>
</protein>
<evidence type="ECO:0000256" key="1">
    <source>
        <dbReference type="SAM" id="MobiDB-lite"/>
    </source>
</evidence>
<sequence>MAKHDDGKVRAADFVAATGTAASERARRVRLLRRVADALQVPESSLYDTVRGPLPPEDGSSATDEDRERQCAALLRAYRRIQDPAERRRLLELVQATAERG</sequence>
<reference evidence="2 3" key="1">
    <citation type="journal article" date="2012" name="Genet. Mol. Biol.">
        <title>Analysis of 16S rRNA and mxaF genes revealing insights into Methylobacterium niche-specific plant association.</title>
        <authorList>
            <person name="Dourado M.N."/>
            <person name="Andreote F.D."/>
            <person name="Dini-Andreote F."/>
            <person name="Conti R."/>
            <person name="Araujo J.M."/>
            <person name="Araujo W.L."/>
        </authorList>
    </citation>
    <scope>NUCLEOTIDE SEQUENCE [LARGE SCALE GENOMIC DNA]</scope>
    <source>
        <strain evidence="2 3">SR1.6/6</strain>
    </source>
</reference>
<proteinExistence type="predicted"/>
<feature type="region of interest" description="Disordered" evidence="1">
    <location>
        <begin position="44"/>
        <end position="68"/>
    </location>
</feature>
<accession>A0A6B9FK39</accession>
<gene>
    <name evidence="2" type="ORF">MMSR116_10905</name>
</gene>
<dbReference type="OrthoDB" id="8002766at2"/>
<organism evidence="2 3">
    <name type="scientific">Methylobacterium mesophilicum SR1.6/6</name>
    <dbReference type="NCBI Taxonomy" id="908290"/>
    <lineage>
        <taxon>Bacteria</taxon>
        <taxon>Pseudomonadati</taxon>
        <taxon>Pseudomonadota</taxon>
        <taxon>Alphaproteobacteria</taxon>
        <taxon>Hyphomicrobiales</taxon>
        <taxon>Methylobacteriaceae</taxon>
        <taxon>Methylobacterium</taxon>
    </lineage>
</organism>